<keyword evidence="2" id="KW-1185">Reference proteome</keyword>
<organism evidence="1 2">
    <name type="scientific">Flemingia macrophylla</name>
    <dbReference type="NCBI Taxonomy" id="520843"/>
    <lineage>
        <taxon>Eukaryota</taxon>
        <taxon>Viridiplantae</taxon>
        <taxon>Streptophyta</taxon>
        <taxon>Embryophyta</taxon>
        <taxon>Tracheophyta</taxon>
        <taxon>Spermatophyta</taxon>
        <taxon>Magnoliopsida</taxon>
        <taxon>eudicotyledons</taxon>
        <taxon>Gunneridae</taxon>
        <taxon>Pentapetalae</taxon>
        <taxon>rosids</taxon>
        <taxon>fabids</taxon>
        <taxon>Fabales</taxon>
        <taxon>Fabaceae</taxon>
        <taxon>Papilionoideae</taxon>
        <taxon>50 kb inversion clade</taxon>
        <taxon>NPAAA clade</taxon>
        <taxon>indigoferoid/millettioid clade</taxon>
        <taxon>Phaseoleae</taxon>
        <taxon>Flemingia</taxon>
    </lineage>
</organism>
<protein>
    <submittedName>
        <fullName evidence="1">Uncharacterized protein</fullName>
    </submittedName>
</protein>
<proteinExistence type="predicted"/>
<evidence type="ECO:0000313" key="2">
    <source>
        <dbReference type="Proteomes" id="UP001603857"/>
    </source>
</evidence>
<sequence>MPSNPIAPLIRFRKELSKRAMNPKDSHASSFNFSMSPMLHGQAHQTKSHANRGAWLPADMPTGHAYSRWMNPDLLEFHDVTTGKIIEALEDHEFVKPLSSAQLGQATPKFVSWKLI</sequence>
<dbReference type="Proteomes" id="UP001603857">
    <property type="component" value="Unassembled WGS sequence"/>
</dbReference>
<accession>A0ABD1L4F4</accession>
<evidence type="ECO:0000313" key="1">
    <source>
        <dbReference type="EMBL" id="KAL2318394.1"/>
    </source>
</evidence>
<comment type="caution">
    <text evidence="1">The sequence shown here is derived from an EMBL/GenBank/DDBJ whole genome shotgun (WGS) entry which is preliminary data.</text>
</comment>
<dbReference type="AlphaFoldDB" id="A0ABD1L4F4"/>
<gene>
    <name evidence="1" type="ORF">Fmac_032270</name>
</gene>
<name>A0ABD1L4F4_9FABA</name>
<reference evidence="1 2" key="1">
    <citation type="submission" date="2024-08" db="EMBL/GenBank/DDBJ databases">
        <title>Insights into the chromosomal genome structure of Flemingia macrophylla.</title>
        <authorList>
            <person name="Ding Y."/>
            <person name="Zhao Y."/>
            <person name="Bi W."/>
            <person name="Wu M."/>
            <person name="Zhao G."/>
            <person name="Gong Y."/>
            <person name="Li W."/>
            <person name="Zhang P."/>
        </authorList>
    </citation>
    <scope>NUCLEOTIDE SEQUENCE [LARGE SCALE GENOMIC DNA]</scope>
    <source>
        <strain evidence="1">DYQJB</strain>
        <tissue evidence="1">Leaf</tissue>
    </source>
</reference>
<dbReference type="EMBL" id="JBGMDY010000011">
    <property type="protein sequence ID" value="KAL2318394.1"/>
    <property type="molecule type" value="Genomic_DNA"/>
</dbReference>